<evidence type="ECO:0000256" key="9">
    <source>
        <dbReference type="ARBA" id="ARBA00045905"/>
    </source>
</evidence>
<accession>A0A1S3ISN3</accession>
<evidence type="ECO:0000256" key="3">
    <source>
        <dbReference type="ARBA" id="ARBA00013934"/>
    </source>
</evidence>
<keyword evidence="7" id="KW-0496">Mitochondrion</keyword>
<evidence type="ECO:0000256" key="10">
    <source>
        <dbReference type="SAM" id="Phobius"/>
    </source>
</evidence>
<name>A0A1S3ISN3_LINAN</name>
<evidence type="ECO:0000313" key="11">
    <source>
        <dbReference type="Proteomes" id="UP000085678"/>
    </source>
</evidence>
<keyword evidence="11" id="KW-1185">Reference proteome</keyword>
<proteinExistence type="inferred from homology"/>
<dbReference type="OrthoDB" id="2378895at2759"/>
<dbReference type="GeneID" id="106167067"/>
<evidence type="ECO:0000256" key="2">
    <source>
        <dbReference type="ARBA" id="ARBA00007570"/>
    </source>
</evidence>
<organism evidence="11 13">
    <name type="scientific">Lingula anatina</name>
    <name type="common">Brachiopod</name>
    <name type="synonym">Lingula unguis</name>
    <dbReference type="NCBI Taxonomy" id="7574"/>
    <lineage>
        <taxon>Eukaryota</taxon>
        <taxon>Metazoa</taxon>
        <taxon>Spiralia</taxon>
        <taxon>Lophotrochozoa</taxon>
        <taxon>Brachiopoda</taxon>
        <taxon>Linguliformea</taxon>
        <taxon>Lingulata</taxon>
        <taxon>Lingulida</taxon>
        <taxon>Linguloidea</taxon>
        <taxon>Lingulidae</taxon>
        <taxon>Lingula</taxon>
    </lineage>
</organism>
<dbReference type="PANTHER" id="PTHR13141:SF4">
    <property type="entry name" value="TRANSMEMBRANE PROTEIN 242"/>
    <property type="match status" value="1"/>
</dbReference>
<evidence type="ECO:0000256" key="5">
    <source>
        <dbReference type="ARBA" id="ARBA00022792"/>
    </source>
</evidence>
<dbReference type="AlphaFoldDB" id="A0A1S3ISN3"/>
<protein>
    <recommendedName>
        <fullName evidence="3">Transmembrane protein 242</fullName>
    </recommendedName>
</protein>
<evidence type="ECO:0000256" key="1">
    <source>
        <dbReference type="ARBA" id="ARBA00004448"/>
    </source>
</evidence>
<dbReference type="InterPro" id="IPR009792">
    <property type="entry name" value="TMEM242"/>
</dbReference>
<evidence type="ECO:0000256" key="4">
    <source>
        <dbReference type="ARBA" id="ARBA00022692"/>
    </source>
</evidence>
<dbReference type="RefSeq" id="XP_013401220.1">
    <property type="nucleotide sequence ID" value="XM_013545766.1"/>
</dbReference>
<dbReference type="Pfam" id="PF07096">
    <property type="entry name" value="DUF1358"/>
    <property type="match status" value="1"/>
</dbReference>
<comment type="subcellular location">
    <subcellularLocation>
        <location evidence="1">Mitochondrion inner membrane</location>
        <topology evidence="1">Multi-pass membrane protein</topology>
    </subcellularLocation>
</comment>
<dbReference type="Proteomes" id="UP000085678">
    <property type="component" value="Unplaced"/>
</dbReference>
<dbReference type="GO" id="GO:0005743">
    <property type="term" value="C:mitochondrial inner membrane"/>
    <property type="evidence" value="ECO:0007669"/>
    <property type="project" value="UniProtKB-SubCell"/>
</dbReference>
<evidence type="ECO:0000256" key="8">
    <source>
        <dbReference type="ARBA" id="ARBA00023136"/>
    </source>
</evidence>
<feature type="transmembrane region" description="Helical" evidence="10">
    <location>
        <begin position="22"/>
        <end position="47"/>
    </location>
</feature>
<keyword evidence="6 10" id="KW-1133">Transmembrane helix</keyword>
<reference evidence="12 13" key="1">
    <citation type="submission" date="2025-04" db="UniProtKB">
        <authorList>
            <consortium name="RefSeq"/>
        </authorList>
    </citation>
    <scope>IDENTIFICATION</scope>
    <source>
        <tissue evidence="12 13">Gonads</tissue>
    </source>
</reference>
<keyword evidence="5" id="KW-0999">Mitochondrion inner membrane</keyword>
<keyword evidence="4 10" id="KW-0812">Transmembrane</keyword>
<comment type="function">
    <text evidence="9">Scaffold protein that participates in the c-ring assembly of mitochondrial ATP synthase (F(1)F(0) ATP synthase or complex V) by facilitating the membrane insertion and oligomer formation of the subunit c/ATP5MC3. Participates in the incorporation of the c-ring into vestigial complexes. Additionally influences the incorporation of subunits MT-ATP6, MT-ATP8, ATP5MJ, and ATP5MK in the ATP synthase.</text>
</comment>
<gene>
    <name evidence="12 13" type="primary">LOC106167067</name>
</gene>
<dbReference type="KEGG" id="lak:106167067"/>
<evidence type="ECO:0000313" key="12">
    <source>
        <dbReference type="RefSeq" id="XP_013401219.1"/>
    </source>
</evidence>
<comment type="similarity">
    <text evidence="2">Belongs to the TMEM242 family.</text>
</comment>
<keyword evidence="8 10" id="KW-0472">Membrane</keyword>
<dbReference type="STRING" id="7574.A0A1S3ISN3"/>
<evidence type="ECO:0000313" key="13">
    <source>
        <dbReference type="RefSeq" id="XP_013401220.1"/>
    </source>
</evidence>
<dbReference type="RefSeq" id="XP_013401219.1">
    <property type="nucleotide sequence ID" value="XM_013545765.1"/>
</dbReference>
<evidence type="ECO:0000256" key="6">
    <source>
        <dbReference type="ARBA" id="ARBA00022989"/>
    </source>
</evidence>
<feature type="transmembrane region" description="Helical" evidence="10">
    <location>
        <begin position="82"/>
        <end position="101"/>
    </location>
</feature>
<sequence>MMENDDTEKQTKSKGKVLMQKVAPAIFLVSMGSFMFFGGFATAFSLAKKQDPKGFSKGMIRSKQLPDSGSAIASRALARATLYSFGGFGLFIFITCAVLGVRTPKEFSAKMNEVIPKAPKKESTGRNEFDSFRELFTYLEEEDAKKTAKLANRELGCDSKTSLGTEKDR</sequence>
<dbReference type="PANTHER" id="PTHR13141">
    <property type="entry name" value="TRANSMEMBRANE PROTEIN 242"/>
    <property type="match status" value="1"/>
</dbReference>
<evidence type="ECO:0000256" key="7">
    <source>
        <dbReference type="ARBA" id="ARBA00023128"/>
    </source>
</evidence>